<evidence type="ECO:0000313" key="2">
    <source>
        <dbReference type="EMBL" id="BAT86682.1"/>
    </source>
</evidence>
<dbReference type="Proteomes" id="UP000291084">
    <property type="component" value="Chromosome 4"/>
</dbReference>
<dbReference type="AlphaFoldDB" id="A0A0S3S1F3"/>
<keyword evidence="1" id="KW-0732">Signal</keyword>
<reference evidence="2 3" key="1">
    <citation type="journal article" date="2015" name="Sci. Rep.">
        <title>The power of single molecule real-time sequencing technology in the de novo assembly of a eukaryotic genome.</title>
        <authorList>
            <person name="Sakai H."/>
            <person name="Naito K."/>
            <person name="Ogiso-Tanaka E."/>
            <person name="Takahashi Y."/>
            <person name="Iseki K."/>
            <person name="Muto C."/>
            <person name="Satou K."/>
            <person name="Teruya K."/>
            <person name="Shiroma A."/>
            <person name="Shimoji M."/>
            <person name="Hirano T."/>
            <person name="Itoh T."/>
            <person name="Kaga A."/>
            <person name="Tomooka N."/>
        </authorList>
    </citation>
    <scope>NUCLEOTIDE SEQUENCE [LARGE SCALE GENOMIC DNA]</scope>
    <source>
        <strain evidence="3">cv. Shumari</strain>
    </source>
</reference>
<sequence>MTKFVYVLLLIFVMTFLTQFDYGGGEGSLKVKECPSACSNRCSKTKSRKRFMHYCFRCMHYCYICCEECLCSLWNLWQQQARMSLLQQFQTRVSLIFIHK</sequence>
<organism evidence="2 3">
    <name type="scientific">Vigna angularis var. angularis</name>
    <dbReference type="NCBI Taxonomy" id="157739"/>
    <lineage>
        <taxon>Eukaryota</taxon>
        <taxon>Viridiplantae</taxon>
        <taxon>Streptophyta</taxon>
        <taxon>Embryophyta</taxon>
        <taxon>Tracheophyta</taxon>
        <taxon>Spermatophyta</taxon>
        <taxon>Magnoliopsida</taxon>
        <taxon>eudicotyledons</taxon>
        <taxon>Gunneridae</taxon>
        <taxon>Pentapetalae</taxon>
        <taxon>rosids</taxon>
        <taxon>fabids</taxon>
        <taxon>Fabales</taxon>
        <taxon>Fabaceae</taxon>
        <taxon>Papilionoideae</taxon>
        <taxon>50 kb inversion clade</taxon>
        <taxon>NPAAA clade</taxon>
        <taxon>indigoferoid/millettioid clade</taxon>
        <taxon>Phaseoleae</taxon>
        <taxon>Vigna</taxon>
    </lineage>
</organism>
<keyword evidence="3" id="KW-1185">Reference proteome</keyword>
<gene>
    <name evidence="2" type="primary">Vigan.04G435600</name>
    <name evidence="2" type="ORF">VIGAN_04435600</name>
</gene>
<name>A0A0S3S1F3_PHAAN</name>
<feature type="chain" id="PRO_5006617649" evidence="1">
    <location>
        <begin position="26"/>
        <end position="100"/>
    </location>
</feature>
<dbReference type="EMBL" id="AP015037">
    <property type="protein sequence ID" value="BAT86682.1"/>
    <property type="molecule type" value="Genomic_DNA"/>
</dbReference>
<evidence type="ECO:0000256" key="1">
    <source>
        <dbReference type="SAM" id="SignalP"/>
    </source>
</evidence>
<feature type="signal peptide" evidence="1">
    <location>
        <begin position="1"/>
        <end position="25"/>
    </location>
</feature>
<evidence type="ECO:0000313" key="3">
    <source>
        <dbReference type="Proteomes" id="UP000291084"/>
    </source>
</evidence>
<proteinExistence type="predicted"/>
<protein>
    <submittedName>
        <fullName evidence="2">Uncharacterized protein</fullName>
    </submittedName>
</protein>
<accession>A0A0S3S1F3</accession>